<proteinExistence type="predicted"/>
<dbReference type="EMBL" id="CM000764">
    <property type="protein sequence ID" value="OQU83064.1"/>
    <property type="molecule type" value="Genomic_DNA"/>
</dbReference>
<dbReference type="Proteomes" id="UP000000768">
    <property type="component" value="Chromosome 5"/>
</dbReference>
<name>A0A1Z5RH51_SORBI</name>
<reference evidence="2 3" key="1">
    <citation type="journal article" date="2009" name="Nature">
        <title>The Sorghum bicolor genome and the diversification of grasses.</title>
        <authorList>
            <person name="Paterson A.H."/>
            <person name="Bowers J.E."/>
            <person name="Bruggmann R."/>
            <person name="Dubchak I."/>
            <person name="Grimwood J."/>
            <person name="Gundlach H."/>
            <person name="Haberer G."/>
            <person name="Hellsten U."/>
            <person name="Mitros T."/>
            <person name="Poliakov A."/>
            <person name="Schmutz J."/>
            <person name="Spannagl M."/>
            <person name="Tang H."/>
            <person name="Wang X."/>
            <person name="Wicker T."/>
            <person name="Bharti A.K."/>
            <person name="Chapman J."/>
            <person name="Feltus F.A."/>
            <person name="Gowik U."/>
            <person name="Grigoriev I.V."/>
            <person name="Lyons E."/>
            <person name="Maher C.A."/>
            <person name="Martis M."/>
            <person name="Narechania A."/>
            <person name="Otillar R.P."/>
            <person name="Penning B.W."/>
            <person name="Salamov A.A."/>
            <person name="Wang Y."/>
            <person name="Zhang L."/>
            <person name="Carpita N.C."/>
            <person name="Freeling M."/>
            <person name="Gingle A.R."/>
            <person name="Hash C.T."/>
            <person name="Keller B."/>
            <person name="Klein P."/>
            <person name="Kresovich S."/>
            <person name="McCann M.C."/>
            <person name="Ming R."/>
            <person name="Peterson D.G."/>
            <person name="Mehboob-ur-Rahman"/>
            <person name="Ware D."/>
            <person name="Westhoff P."/>
            <person name="Mayer K.F."/>
            <person name="Messing J."/>
            <person name="Rokhsar D.S."/>
        </authorList>
    </citation>
    <scope>NUCLEOTIDE SEQUENCE [LARGE SCALE GENOMIC DNA]</scope>
    <source>
        <strain evidence="3">cv. BTx623</strain>
    </source>
</reference>
<reference evidence="3" key="2">
    <citation type="journal article" date="2018" name="Plant J.">
        <title>The Sorghum bicolor reference genome: improved assembly, gene annotations, a transcriptome atlas, and signatures of genome organization.</title>
        <authorList>
            <person name="McCormick R.F."/>
            <person name="Truong S.K."/>
            <person name="Sreedasyam A."/>
            <person name="Jenkins J."/>
            <person name="Shu S."/>
            <person name="Sims D."/>
            <person name="Kennedy M."/>
            <person name="Amirebrahimi M."/>
            <person name="Weers B.D."/>
            <person name="McKinley B."/>
            <person name="Mattison A."/>
            <person name="Morishige D.T."/>
            <person name="Grimwood J."/>
            <person name="Schmutz J."/>
            <person name="Mullet J.E."/>
        </authorList>
    </citation>
    <scope>NUCLEOTIDE SEQUENCE [LARGE SCALE GENOMIC DNA]</scope>
    <source>
        <strain evidence="3">cv. BTx623</strain>
    </source>
</reference>
<accession>A0A1Z5RH51</accession>
<feature type="compositionally biased region" description="Basic and acidic residues" evidence="1">
    <location>
        <begin position="27"/>
        <end position="42"/>
    </location>
</feature>
<organism evidence="2 3">
    <name type="scientific">Sorghum bicolor</name>
    <name type="common">Sorghum</name>
    <name type="synonym">Sorghum vulgare</name>
    <dbReference type="NCBI Taxonomy" id="4558"/>
    <lineage>
        <taxon>Eukaryota</taxon>
        <taxon>Viridiplantae</taxon>
        <taxon>Streptophyta</taxon>
        <taxon>Embryophyta</taxon>
        <taxon>Tracheophyta</taxon>
        <taxon>Spermatophyta</taxon>
        <taxon>Magnoliopsida</taxon>
        <taxon>Liliopsida</taxon>
        <taxon>Poales</taxon>
        <taxon>Poaceae</taxon>
        <taxon>PACMAD clade</taxon>
        <taxon>Panicoideae</taxon>
        <taxon>Andropogonodae</taxon>
        <taxon>Andropogoneae</taxon>
        <taxon>Sorghinae</taxon>
        <taxon>Sorghum</taxon>
    </lineage>
</organism>
<evidence type="ECO:0000313" key="2">
    <source>
        <dbReference type="EMBL" id="OQU83064.1"/>
    </source>
</evidence>
<gene>
    <name evidence="2" type="ORF">SORBI_3005G070101</name>
</gene>
<dbReference type="InParanoid" id="A0A1Z5RH51"/>
<dbReference type="Gramene" id="OQU83064">
    <property type="protein sequence ID" value="OQU83064"/>
    <property type="gene ID" value="SORBI_3005G070101"/>
</dbReference>
<feature type="region of interest" description="Disordered" evidence="1">
    <location>
        <begin position="18"/>
        <end position="42"/>
    </location>
</feature>
<protein>
    <submittedName>
        <fullName evidence="2">Uncharacterized protein</fullName>
    </submittedName>
</protein>
<evidence type="ECO:0000313" key="3">
    <source>
        <dbReference type="Proteomes" id="UP000000768"/>
    </source>
</evidence>
<evidence type="ECO:0000256" key="1">
    <source>
        <dbReference type="SAM" id="MobiDB-lite"/>
    </source>
</evidence>
<dbReference type="AlphaFoldDB" id="A0A1Z5RH51"/>
<keyword evidence="3" id="KW-1185">Reference proteome</keyword>
<sequence length="42" mass="4903">MVVLRLLEGHHRELDLCQSSLPSSAPTRDKYKDQDHDAMDFF</sequence>